<dbReference type="GO" id="GO:0003964">
    <property type="term" value="F:RNA-directed DNA polymerase activity"/>
    <property type="evidence" value="ECO:0007669"/>
    <property type="project" value="UniProtKB-KW"/>
</dbReference>
<keyword evidence="1" id="KW-0808">Transferase</keyword>
<sequence length="240" mass="28205">MGKKVNSGGPLFTGEKSIITGDMAEMVPQLLHDYCKLDPQDQEKTTLTCPYRTFAHRRMPFGLWNAPGTFQRCMMAIFHDMIEKRWKSSWTTSRRKVISWSKRASSSAIRSPRIELSTSRFADFANYHAENFVVKGMSSQKKKKSFKDVKHYFWDDPFLFKIYADQVIRRERFRKGMKCLKIPSKFARFLTYEESISWGRSRLHEGTKDDVDNFKRCCTSYTFDVGYRVLRDSIFTVLQS</sequence>
<dbReference type="PANTHER" id="PTHR24559:SF444">
    <property type="entry name" value="REVERSE TRANSCRIPTASE DOMAIN-CONTAINING PROTEIN"/>
    <property type="match status" value="1"/>
</dbReference>
<gene>
    <name evidence="1" type="ORF">Tci_064843</name>
</gene>
<dbReference type="InterPro" id="IPR043502">
    <property type="entry name" value="DNA/RNA_pol_sf"/>
</dbReference>
<protein>
    <submittedName>
        <fullName evidence="1">Reverse transcriptase domain-containing protein</fullName>
    </submittedName>
</protein>
<dbReference type="InterPro" id="IPR053134">
    <property type="entry name" value="RNA-dir_DNA_polymerase"/>
</dbReference>
<dbReference type="SUPFAM" id="SSF56672">
    <property type="entry name" value="DNA/RNA polymerases"/>
    <property type="match status" value="1"/>
</dbReference>
<evidence type="ECO:0000313" key="1">
    <source>
        <dbReference type="EMBL" id="GEU92865.1"/>
    </source>
</evidence>
<keyword evidence="1" id="KW-0548">Nucleotidyltransferase</keyword>
<name>A0A6L2P6Z5_TANCI</name>
<keyword evidence="1" id="KW-0695">RNA-directed DNA polymerase</keyword>
<comment type="caution">
    <text evidence="1">The sequence shown here is derived from an EMBL/GenBank/DDBJ whole genome shotgun (WGS) entry which is preliminary data.</text>
</comment>
<dbReference type="InterPro" id="IPR043128">
    <property type="entry name" value="Rev_trsase/Diguanyl_cyclase"/>
</dbReference>
<dbReference type="EMBL" id="BKCJ010010727">
    <property type="protein sequence ID" value="GEU92865.1"/>
    <property type="molecule type" value="Genomic_DNA"/>
</dbReference>
<accession>A0A6L2P6Z5</accession>
<dbReference type="AlphaFoldDB" id="A0A6L2P6Z5"/>
<dbReference type="PANTHER" id="PTHR24559">
    <property type="entry name" value="TRANSPOSON TY3-I GAG-POL POLYPROTEIN"/>
    <property type="match status" value="1"/>
</dbReference>
<reference evidence="1" key="1">
    <citation type="journal article" date="2019" name="Sci. Rep.">
        <title>Draft genome of Tanacetum cinerariifolium, the natural source of mosquito coil.</title>
        <authorList>
            <person name="Yamashiro T."/>
            <person name="Shiraishi A."/>
            <person name="Satake H."/>
            <person name="Nakayama K."/>
        </authorList>
    </citation>
    <scope>NUCLEOTIDE SEQUENCE</scope>
</reference>
<proteinExistence type="predicted"/>
<dbReference type="Gene3D" id="3.30.70.270">
    <property type="match status" value="1"/>
</dbReference>
<organism evidence="1">
    <name type="scientific">Tanacetum cinerariifolium</name>
    <name type="common">Dalmatian daisy</name>
    <name type="synonym">Chrysanthemum cinerariifolium</name>
    <dbReference type="NCBI Taxonomy" id="118510"/>
    <lineage>
        <taxon>Eukaryota</taxon>
        <taxon>Viridiplantae</taxon>
        <taxon>Streptophyta</taxon>
        <taxon>Embryophyta</taxon>
        <taxon>Tracheophyta</taxon>
        <taxon>Spermatophyta</taxon>
        <taxon>Magnoliopsida</taxon>
        <taxon>eudicotyledons</taxon>
        <taxon>Gunneridae</taxon>
        <taxon>Pentapetalae</taxon>
        <taxon>asterids</taxon>
        <taxon>campanulids</taxon>
        <taxon>Asterales</taxon>
        <taxon>Asteraceae</taxon>
        <taxon>Asteroideae</taxon>
        <taxon>Anthemideae</taxon>
        <taxon>Anthemidinae</taxon>
        <taxon>Tanacetum</taxon>
    </lineage>
</organism>